<sequence length="213" mass="23288">MNDAIDLTVMHAMHDALRRELAHLDRITTAVDRDPRHVLPTAAGWKLFKAALRAHHTAEDEALWPSLRQGLVGRPKDLALVEVMEVEHAAIAPVVRAVDDALADPGVGPLLPGQLIDALTRGLAGHLEHEEHAALPLIRQVLTAEQSARLCRAHAHHIGREDPLLLPWLLDGADERTAARILARLPASTYAACTTRWIPEYAALDRWSPGTAA</sequence>
<dbReference type="InterPro" id="IPR012312">
    <property type="entry name" value="Hemerythrin-like"/>
</dbReference>
<comment type="caution">
    <text evidence="2">The sequence shown here is derived from an EMBL/GenBank/DDBJ whole genome shotgun (WGS) entry which is preliminary data.</text>
</comment>
<dbReference type="Pfam" id="PF01814">
    <property type="entry name" value="Hemerythrin"/>
    <property type="match status" value="1"/>
</dbReference>
<feature type="domain" description="Hemerythrin-like" evidence="1">
    <location>
        <begin position="8"/>
        <end position="138"/>
    </location>
</feature>
<name>A0ABQ3NP27_STRVG</name>
<dbReference type="Proteomes" id="UP000660554">
    <property type="component" value="Unassembled WGS sequence"/>
</dbReference>
<dbReference type="GeneID" id="86952081"/>
<proteinExistence type="predicted"/>
<dbReference type="RefSeq" id="WP_030660889.1">
    <property type="nucleotide sequence ID" value="NZ_BMRU01000023.1"/>
</dbReference>
<gene>
    <name evidence="2" type="ORF">Scinn_39910</name>
</gene>
<organism evidence="2 3">
    <name type="scientific">Streptomyces virginiae</name>
    <name type="common">Streptomyces cinnamonensis</name>
    <dbReference type="NCBI Taxonomy" id="1961"/>
    <lineage>
        <taxon>Bacteria</taxon>
        <taxon>Bacillati</taxon>
        <taxon>Actinomycetota</taxon>
        <taxon>Actinomycetes</taxon>
        <taxon>Kitasatosporales</taxon>
        <taxon>Streptomycetaceae</taxon>
        <taxon>Streptomyces</taxon>
    </lineage>
</organism>
<dbReference type="EMBL" id="BNDV01000008">
    <property type="protein sequence ID" value="GHI14528.1"/>
    <property type="molecule type" value="Genomic_DNA"/>
</dbReference>
<accession>A0ABQ3NP27</accession>
<protein>
    <recommendedName>
        <fullName evidence="1">Hemerythrin-like domain-containing protein</fullName>
    </recommendedName>
</protein>
<evidence type="ECO:0000259" key="1">
    <source>
        <dbReference type="Pfam" id="PF01814"/>
    </source>
</evidence>
<reference evidence="3" key="1">
    <citation type="submission" date="2020-09" db="EMBL/GenBank/DDBJ databases">
        <title>Whole genome shotgun sequence of Streptomyces cinnamonensis NBRC 15873.</title>
        <authorList>
            <person name="Komaki H."/>
            <person name="Tamura T."/>
        </authorList>
    </citation>
    <scope>NUCLEOTIDE SEQUENCE [LARGE SCALE GENOMIC DNA]</scope>
    <source>
        <strain evidence="3">NBRC 15873</strain>
    </source>
</reference>
<keyword evidence="3" id="KW-1185">Reference proteome</keyword>
<dbReference type="Gene3D" id="1.20.120.520">
    <property type="entry name" value="nmb1532 protein domain like"/>
    <property type="match status" value="1"/>
</dbReference>
<evidence type="ECO:0000313" key="2">
    <source>
        <dbReference type="EMBL" id="GHI14528.1"/>
    </source>
</evidence>
<dbReference type="CDD" id="cd12108">
    <property type="entry name" value="Hr-like"/>
    <property type="match status" value="1"/>
</dbReference>
<evidence type="ECO:0000313" key="3">
    <source>
        <dbReference type="Proteomes" id="UP000660554"/>
    </source>
</evidence>